<reference evidence="4" key="1">
    <citation type="journal article" date="2019" name="Int. J. Syst. Evol. Microbiol.">
        <title>The Global Catalogue of Microorganisms (GCM) 10K type strain sequencing project: providing services to taxonomists for standard genome sequencing and annotation.</title>
        <authorList>
            <consortium name="The Broad Institute Genomics Platform"/>
            <consortium name="The Broad Institute Genome Sequencing Center for Infectious Disease"/>
            <person name="Wu L."/>
            <person name="Ma J."/>
        </authorList>
    </citation>
    <scope>NUCLEOTIDE SEQUENCE [LARGE SCALE GENOMIC DNA]</scope>
    <source>
        <strain evidence="4">JCM 17137</strain>
    </source>
</reference>
<comment type="caution">
    <text evidence="3">The sequence shown here is derived from an EMBL/GenBank/DDBJ whole genome shotgun (WGS) entry which is preliminary data.</text>
</comment>
<dbReference type="PANTHER" id="PTHR19288">
    <property type="entry name" value="4-NITROPHENYLPHOSPHATASE-RELATED"/>
    <property type="match status" value="1"/>
</dbReference>
<feature type="domain" description="GCN5-related N-acetyltransferase-like" evidence="2">
    <location>
        <begin position="330"/>
        <end position="382"/>
    </location>
</feature>
<dbReference type="NCBIfam" id="TIGR01460">
    <property type="entry name" value="HAD-SF-IIA"/>
    <property type="match status" value="1"/>
</dbReference>
<name>A0ABP7EXW0_9ACTN</name>
<dbReference type="SUPFAM" id="SSF56784">
    <property type="entry name" value="HAD-like"/>
    <property type="match status" value="1"/>
</dbReference>
<feature type="region of interest" description="Disordered" evidence="1">
    <location>
        <begin position="1"/>
        <end position="49"/>
    </location>
</feature>
<dbReference type="Pfam" id="PF18407">
    <property type="entry name" value="GNAT_like"/>
    <property type="match status" value="1"/>
</dbReference>
<dbReference type="InterPro" id="IPR006357">
    <property type="entry name" value="HAD-SF_hydro_IIA"/>
</dbReference>
<gene>
    <name evidence="3" type="ORF">GCM10022402_04520</name>
</gene>
<dbReference type="Pfam" id="PF13242">
    <property type="entry name" value="Hydrolase_like"/>
    <property type="match status" value="1"/>
</dbReference>
<evidence type="ECO:0000256" key="1">
    <source>
        <dbReference type="SAM" id="MobiDB-lite"/>
    </source>
</evidence>
<evidence type="ECO:0000313" key="3">
    <source>
        <dbReference type="EMBL" id="GAA3726950.1"/>
    </source>
</evidence>
<dbReference type="Gene3D" id="3.40.50.1000">
    <property type="entry name" value="HAD superfamily/HAD-like"/>
    <property type="match status" value="2"/>
</dbReference>
<dbReference type="Proteomes" id="UP001500908">
    <property type="component" value="Unassembled WGS sequence"/>
</dbReference>
<dbReference type="InterPro" id="IPR023214">
    <property type="entry name" value="HAD_sf"/>
</dbReference>
<dbReference type="Pfam" id="PF13344">
    <property type="entry name" value="Hydrolase_6"/>
    <property type="match status" value="1"/>
</dbReference>
<proteinExistence type="predicted"/>
<organism evidence="3 4">
    <name type="scientific">Salinactinospora qingdaonensis</name>
    <dbReference type="NCBI Taxonomy" id="702744"/>
    <lineage>
        <taxon>Bacteria</taxon>
        <taxon>Bacillati</taxon>
        <taxon>Actinomycetota</taxon>
        <taxon>Actinomycetes</taxon>
        <taxon>Streptosporangiales</taxon>
        <taxon>Nocardiopsidaceae</taxon>
        <taxon>Salinactinospora</taxon>
    </lineage>
</organism>
<evidence type="ECO:0000259" key="2">
    <source>
        <dbReference type="Pfam" id="PF18407"/>
    </source>
</evidence>
<dbReference type="InterPro" id="IPR041065">
    <property type="entry name" value="GNAT-like"/>
</dbReference>
<accession>A0ABP7EXW0</accession>
<protein>
    <submittedName>
        <fullName evidence="3">HAD hydrolase-like protein</fullName>
    </submittedName>
</protein>
<feature type="compositionally biased region" description="Low complexity" evidence="1">
    <location>
        <begin position="1"/>
        <end position="14"/>
    </location>
</feature>
<dbReference type="PANTHER" id="PTHR19288:SF95">
    <property type="entry name" value="D-GLYCEROL 3-PHOSPHATE PHOSPHATASE"/>
    <property type="match status" value="1"/>
</dbReference>
<keyword evidence="4" id="KW-1185">Reference proteome</keyword>
<evidence type="ECO:0000313" key="4">
    <source>
        <dbReference type="Proteomes" id="UP001500908"/>
    </source>
</evidence>
<dbReference type="InterPro" id="IPR036412">
    <property type="entry name" value="HAD-like_sf"/>
</dbReference>
<sequence length="382" mass="39362">MSSDTTTTGNTAGTGSVGRWTDLDIRCGTDAGTDTTERQPRAPMTMMPMPLRSSEQPLDTMYDAALLDLDGVVYVGTAPVPAAPEAIDKARIAGMRVAFVTNNASRTPAAVAENLMRMGVTASVQDVVTSAQAAARLVAERFATGANVLAVGDTGLRQALRVHGLRPVSVAAEKPVAVVQGHSPRMGYDLIVEGALAVEEGALFVATNGDATAPLGRGVLPGNGSFARVIAHATGVEPIVAGKPQRPLHEEGVLRTAAERPLVVGDRLDTDIESATTRGVASMLVLSGVTTPAELVAAEPQHRPSYLAFDLSGLTARHPAVEVSGEGARCGGWVATTRGGHLELSGDGPRLDGLRALCAAAWSGPENVDTVTAQAAVAQLGW</sequence>
<dbReference type="EMBL" id="BAABDD010000002">
    <property type="protein sequence ID" value="GAA3726950.1"/>
    <property type="molecule type" value="Genomic_DNA"/>
</dbReference>